<dbReference type="SUPFAM" id="SSF52743">
    <property type="entry name" value="Subtilisin-like"/>
    <property type="match status" value="1"/>
</dbReference>
<keyword evidence="7" id="KW-1133">Transmembrane helix</keyword>
<dbReference type="PROSITE" id="PS51892">
    <property type="entry name" value="SUBTILASE"/>
    <property type="match status" value="1"/>
</dbReference>
<dbReference type="GO" id="GO:0004252">
    <property type="term" value="F:serine-type endopeptidase activity"/>
    <property type="evidence" value="ECO:0007669"/>
    <property type="project" value="InterPro"/>
</dbReference>
<evidence type="ECO:0000313" key="9">
    <source>
        <dbReference type="EMBL" id="NJQ07352.1"/>
    </source>
</evidence>
<evidence type="ECO:0000259" key="8">
    <source>
        <dbReference type="Pfam" id="PF00082"/>
    </source>
</evidence>
<evidence type="ECO:0000256" key="1">
    <source>
        <dbReference type="ARBA" id="ARBA00011073"/>
    </source>
</evidence>
<feature type="region of interest" description="Disordered" evidence="6">
    <location>
        <begin position="417"/>
        <end position="441"/>
    </location>
</feature>
<comment type="similarity">
    <text evidence="1 5">Belongs to the peptidase S8 family.</text>
</comment>
<protein>
    <submittedName>
        <fullName evidence="9">S8 family serine peptidase</fullName>
    </submittedName>
</protein>
<dbReference type="EMBL" id="JAAVJD010000152">
    <property type="protein sequence ID" value="NJQ07352.1"/>
    <property type="molecule type" value="Genomic_DNA"/>
</dbReference>
<keyword evidence="10" id="KW-1185">Reference proteome</keyword>
<evidence type="ECO:0000256" key="7">
    <source>
        <dbReference type="SAM" id="Phobius"/>
    </source>
</evidence>
<keyword evidence="7" id="KW-0812">Transmembrane</keyword>
<reference evidence="9 10" key="1">
    <citation type="submission" date="2020-03" db="EMBL/GenBank/DDBJ databases">
        <title>Draft genome of Streptomyces sp. ventii, isolated from the Axial Seamount in the Pacific Ocean, and resequencing of the two type strains Streptomyces lonarensis strain NCL 716 and Streptomyces bohaiensis strain 11A07.</title>
        <authorList>
            <person name="Loughran R.M."/>
            <person name="Pfannmuller K.M."/>
            <person name="Wasson B.J."/>
            <person name="Deadmond M.C."/>
            <person name="Paddock B.E."/>
            <person name="Koyack M.J."/>
            <person name="Gallegos D.A."/>
            <person name="Mitchell E.A."/>
            <person name="Ushijima B."/>
            <person name="Saw J.H."/>
            <person name="Mcphail K.L."/>
            <person name="Videau P."/>
        </authorList>
    </citation>
    <scope>NUCLEOTIDE SEQUENCE [LARGE SCALE GENOMIC DNA]</scope>
    <source>
        <strain evidence="9 10">NCL716</strain>
    </source>
</reference>
<evidence type="ECO:0000256" key="5">
    <source>
        <dbReference type="PROSITE-ProRule" id="PRU01240"/>
    </source>
</evidence>
<evidence type="ECO:0000256" key="2">
    <source>
        <dbReference type="ARBA" id="ARBA00022670"/>
    </source>
</evidence>
<dbReference type="AlphaFoldDB" id="A0A7X6D361"/>
<keyword evidence="2" id="KW-0645">Protease</keyword>
<evidence type="ECO:0000313" key="10">
    <source>
        <dbReference type="Proteomes" id="UP000578686"/>
    </source>
</evidence>
<dbReference type="InterPro" id="IPR015500">
    <property type="entry name" value="Peptidase_S8_subtilisin-rel"/>
</dbReference>
<feature type="non-terminal residue" evidence="9">
    <location>
        <position position="441"/>
    </location>
</feature>
<keyword evidence="3" id="KW-0378">Hydrolase</keyword>
<name>A0A7X6D361_9ACTN</name>
<gene>
    <name evidence="9" type="ORF">HCN56_17600</name>
</gene>
<feature type="domain" description="Peptidase S8/S53" evidence="8">
    <location>
        <begin position="60"/>
        <end position="295"/>
    </location>
</feature>
<evidence type="ECO:0000256" key="3">
    <source>
        <dbReference type="ARBA" id="ARBA00022801"/>
    </source>
</evidence>
<dbReference type="Gene3D" id="3.40.50.200">
    <property type="entry name" value="Peptidase S8/S53 domain"/>
    <property type="match status" value="1"/>
</dbReference>
<accession>A0A7X6D361</accession>
<keyword evidence="7" id="KW-0472">Membrane</keyword>
<feature type="transmembrane region" description="Helical" evidence="7">
    <location>
        <begin position="339"/>
        <end position="360"/>
    </location>
</feature>
<keyword evidence="4" id="KW-0720">Serine protease</keyword>
<dbReference type="PANTHER" id="PTHR43806:SF11">
    <property type="entry name" value="CEREVISIN-RELATED"/>
    <property type="match status" value="1"/>
</dbReference>
<comment type="caution">
    <text evidence="5">Lacks conserved residue(s) required for the propagation of feature annotation.</text>
</comment>
<dbReference type="InterPro" id="IPR050131">
    <property type="entry name" value="Peptidase_S8_subtilisin-like"/>
</dbReference>
<comment type="caution">
    <text evidence="9">The sequence shown here is derived from an EMBL/GenBank/DDBJ whole genome shotgun (WGS) entry which is preliminary data.</text>
</comment>
<dbReference type="Proteomes" id="UP000578686">
    <property type="component" value="Unassembled WGS sequence"/>
</dbReference>
<dbReference type="GO" id="GO:0006508">
    <property type="term" value="P:proteolysis"/>
    <property type="evidence" value="ECO:0007669"/>
    <property type="project" value="UniProtKB-KW"/>
</dbReference>
<dbReference type="Pfam" id="PF00082">
    <property type="entry name" value="Peptidase_S8"/>
    <property type="match status" value="1"/>
</dbReference>
<dbReference type="InterPro" id="IPR000209">
    <property type="entry name" value="Peptidase_S8/S53_dom"/>
</dbReference>
<evidence type="ECO:0000256" key="6">
    <source>
        <dbReference type="SAM" id="MobiDB-lite"/>
    </source>
</evidence>
<sequence>MLSLTSLPAHADDEPVTLPPLALELADDAACTEASGTTAESRPWTWRALQLTRARQLSTGEGVTVGVVGTGVGADVPALAGRLTAVGEAGVDCVGHGSFAAGLIAGAAEGDGAVAGVAPDAEVVAARGTAERGAPDAETAAAGVRAAVAGGASVLYLGVALRGEHEGLTQAVEEALAADVVVVAPAAPDVSPEQLPAGEELPPRDYWPAAMPEVLSVLDFGPQDARADGAPLPLAADLAAPGGDVVGIGPAGQGHFLGTGPSLAAAHVAGAAVLVRAHTPELDRQEVVERLLNPAYPDVVPRLDVVASLTAFLGEPVALPEPGPAVVPPPAPTGPATRALWTAGIGLAVVLVVGALIAVVPRGKARGWRPAGSVPPPPGDGGAPEPGARAQRRAEKAAAKARVSLDKAAPVGLAPVVPQSAGVPATPGTGVPLAPAGGTDA</sequence>
<proteinExistence type="inferred from homology"/>
<feature type="region of interest" description="Disordered" evidence="6">
    <location>
        <begin position="366"/>
        <end position="402"/>
    </location>
</feature>
<dbReference type="CDD" id="cd00306">
    <property type="entry name" value="Peptidases_S8_S53"/>
    <property type="match status" value="1"/>
</dbReference>
<organism evidence="9 10">
    <name type="scientific">Streptomyces lonarensis</name>
    <dbReference type="NCBI Taxonomy" id="700599"/>
    <lineage>
        <taxon>Bacteria</taxon>
        <taxon>Bacillati</taxon>
        <taxon>Actinomycetota</taxon>
        <taxon>Actinomycetes</taxon>
        <taxon>Kitasatosporales</taxon>
        <taxon>Streptomycetaceae</taxon>
        <taxon>Streptomyces</taxon>
    </lineage>
</organism>
<dbReference type="PANTHER" id="PTHR43806">
    <property type="entry name" value="PEPTIDASE S8"/>
    <property type="match status" value="1"/>
</dbReference>
<dbReference type="InterPro" id="IPR036852">
    <property type="entry name" value="Peptidase_S8/S53_dom_sf"/>
</dbReference>
<evidence type="ECO:0000256" key="4">
    <source>
        <dbReference type="ARBA" id="ARBA00022825"/>
    </source>
</evidence>
<dbReference type="PRINTS" id="PR00723">
    <property type="entry name" value="SUBTILISIN"/>
</dbReference>